<dbReference type="CDD" id="cd17933">
    <property type="entry name" value="DEXSc_RecD-like"/>
    <property type="match status" value="1"/>
</dbReference>
<keyword evidence="3" id="KW-0227">DNA damage</keyword>
<evidence type="ECO:0000256" key="3">
    <source>
        <dbReference type="HAMAP-Rule" id="MF_01487"/>
    </source>
</evidence>
<dbReference type="Gene3D" id="3.40.50.300">
    <property type="entry name" value="P-loop containing nucleotide triphosphate hydrolases"/>
    <property type="match status" value="3"/>
</dbReference>
<dbReference type="SUPFAM" id="SSF52540">
    <property type="entry name" value="P-loop containing nucleoside triphosphate hydrolases"/>
    <property type="match status" value="1"/>
</dbReference>
<comment type="similarity">
    <text evidence="3">Belongs to the RecD family.</text>
</comment>
<keyword evidence="3" id="KW-0413">Isomerase</keyword>
<feature type="domain" description="UvrD-like helicase C-terminal" evidence="4">
    <location>
        <begin position="524"/>
        <end position="571"/>
    </location>
</feature>
<name>A0A848F845_9BURK</name>
<dbReference type="GO" id="GO:0017116">
    <property type="term" value="F:single-stranded DNA helicase activity"/>
    <property type="evidence" value="ECO:0007669"/>
    <property type="project" value="TreeGrafter"/>
</dbReference>
<dbReference type="GO" id="GO:0003677">
    <property type="term" value="F:DNA binding"/>
    <property type="evidence" value="ECO:0007669"/>
    <property type="project" value="UniProtKB-UniRule"/>
</dbReference>
<dbReference type="Pfam" id="PF13538">
    <property type="entry name" value="UvrD_C_2"/>
    <property type="match status" value="1"/>
</dbReference>
<accession>A0A848F845</accession>
<keyword evidence="1 3" id="KW-0547">Nucleotide-binding</keyword>
<gene>
    <name evidence="3 5" type="primary">recD</name>
    <name evidence="5" type="ORF">HHL10_08100</name>
</gene>
<keyword evidence="3" id="KW-0234">DNA repair</keyword>
<keyword evidence="3" id="KW-0540">Nuclease</keyword>
<sequence length="600" mass="63219">MADLPALDLADGFAHQVQQWALEAGAEPEDAALAARAARALSLATSEGHVCLRLDELDEAEALRAGLRASRIAGTPQAPGSLPLILDGERLYLHRHFDFERRLARRLARARIPDQPVTPRARALLRELFASDAAPPGGGADWQQLAAALALRSPLLVVSGGPGTGKTTAVAKLLAVLLAQAPQARIALAAPTGKAAARLSEALRERGIDLPPELRARLPAQASTVHRLLGAQGPGRFTHHAGHRLPIDALVVDEASMLDLALATRLLEAVPPGARIVLLGDKDQLAAVEAGAVFAEISADPGLSEGCIRELAALCDLDPAAIAPPEALLRTGLTDRVVWLQHNFRFGAGSAIGRLAQDINAGRVEEALALLRRAGTHAEGALCWLPDAQATPTEGTRQRLLAGFGPYIEALRRDPGDVAAVTAAFNRFRILAVLREGPRGVAALNPLVAGQVQRALGAAPQARGGAWYPGRAVLVTRNDEMLRLFNGDVGIALPDADGALRVMFPDGAGLRAVAPARLPPHQDAFALTVHRAQGSEFDEVALVLPEHTGRALSRELLYTGLTRSRGRVTLVGSAAVIEAAIASPTRHHSGLIARLREELA</sequence>
<dbReference type="RefSeq" id="WP_169159844.1">
    <property type="nucleotide sequence ID" value="NZ_JABBFW010000004.1"/>
</dbReference>
<dbReference type="EMBL" id="JABBFW010000004">
    <property type="protein sequence ID" value="NML14936.1"/>
    <property type="molecule type" value="Genomic_DNA"/>
</dbReference>
<dbReference type="InterPro" id="IPR050534">
    <property type="entry name" value="Coronavir_polyprotein_1ab"/>
</dbReference>
<dbReference type="GO" id="GO:0005524">
    <property type="term" value="F:ATP binding"/>
    <property type="evidence" value="ECO:0007669"/>
    <property type="project" value="UniProtKB-UniRule"/>
</dbReference>
<dbReference type="Pfam" id="PF13245">
    <property type="entry name" value="AAA_19"/>
    <property type="match status" value="1"/>
</dbReference>
<dbReference type="InterPro" id="IPR006344">
    <property type="entry name" value="RecD"/>
</dbReference>
<dbReference type="EC" id="5.6.2.3" evidence="3"/>
<evidence type="ECO:0000313" key="5">
    <source>
        <dbReference type="EMBL" id="NML14936.1"/>
    </source>
</evidence>
<dbReference type="InterPro" id="IPR027417">
    <property type="entry name" value="P-loop_NTPase"/>
</dbReference>
<comment type="caution">
    <text evidence="5">The sequence shown here is derived from an EMBL/GenBank/DDBJ whole genome shotgun (WGS) entry which is preliminary data.</text>
</comment>
<keyword evidence="3" id="KW-0269">Exonuclease</keyword>
<dbReference type="GO" id="GO:0009338">
    <property type="term" value="C:exodeoxyribonuclease V complex"/>
    <property type="evidence" value="ECO:0007669"/>
    <property type="project" value="InterPro"/>
</dbReference>
<comment type="miscellaneous">
    <text evidence="3">In the RecBCD complex, RecB has a slow 3'-5' helicase, an exonuclease activity and loads RecA onto ssDNA, RecD has a fast 5'-3' helicase activity, while RecC stimulates the ATPase and processivity of the RecB helicase and contributes to recognition of the Chi site.</text>
</comment>
<evidence type="ECO:0000256" key="2">
    <source>
        <dbReference type="ARBA" id="ARBA00022840"/>
    </source>
</evidence>
<evidence type="ECO:0000259" key="4">
    <source>
        <dbReference type="Pfam" id="PF13538"/>
    </source>
</evidence>
<keyword evidence="2 3" id="KW-0067">ATP-binding</keyword>
<keyword evidence="6" id="KW-1185">Reference proteome</keyword>
<evidence type="ECO:0000313" key="6">
    <source>
        <dbReference type="Proteomes" id="UP000574067"/>
    </source>
</evidence>
<comment type="subunit">
    <text evidence="3">Heterotrimer of RecB, RecC and RecD. All subunits contribute to DNA-binding.</text>
</comment>
<dbReference type="PANTHER" id="PTHR43788:SF6">
    <property type="entry name" value="DNA HELICASE B"/>
    <property type="match status" value="1"/>
</dbReference>
<dbReference type="InterPro" id="IPR027785">
    <property type="entry name" value="UvrD-like_helicase_C"/>
</dbReference>
<dbReference type="CDD" id="cd18809">
    <property type="entry name" value="SF1_C_RecD"/>
    <property type="match status" value="1"/>
</dbReference>
<dbReference type="PANTHER" id="PTHR43788">
    <property type="entry name" value="DNA2/NAM7 HELICASE FAMILY MEMBER"/>
    <property type="match status" value="1"/>
</dbReference>
<keyword evidence="3 5" id="KW-0378">Hydrolase</keyword>
<keyword evidence="3" id="KW-0347">Helicase</keyword>
<dbReference type="GO" id="GO:0008854">
    <property type="term" value="F:exodeoxyribonuclease V activity"/>
    <property type="evidence" value="ECO:0007669"/>
    <property type="project" value="InterPro"/>
</dbReference>
<dbReference type="AlphaFoldDB" id="A0A848F845"/>
<organism evidence="5 6">
    <name type="scientific">Azohydromonas caseinilytica</name>
    <dbReference type="NCBI Taxonomy" id="2728836"/>
    <lineage>
        <taxon>Bacteria</taxon>
        <taxon>Pseudomonadati</taxon>
        <taxon>Pseudomonadota</taxon>
        <taxon>Betaproteobacteria</taxon>
        <taxon>Burkholderiales</taxon>
        <taxon>Sphaerotilaceae</taxon>
        <taxon>Azohydromonas</taxon>
    </lineage>
</organism>
<proteinExistence type="inferred from homology"/>
<protein>
    <recommendedName>
        <fullName evidence="3">RecBCD enzyme subunit RecD</fullName>
        <ecNumber evidence="3">5.6.2.3</ecNumber>
    </recommendedName>
    <alternativeName>
        <fullName evidence="3">DNA 5'-3' helicase subunit RecD</fullName>
    </alternativeName>
    <alternativeName>
        <fullName evidence="3">Exonuclease V subunit RecD</fullName>
        <shortName evidence="3">ExoV subunit RecD</shortName>
    </alternativeName>
    <alternativeName>
        <fullName evidence="3">Helicase/nuclease RecBCD subunit RecD</fullName>
    </alternativeName>
</protein>
<comment type="function">
    <text evidence="3">A helicase/nuclease that prepares dsDNA breaks (DSB) for recombinational DNA repair. Binds to DSBs and unwinds DNA via a highly rapid and processive ATP-dependent bidirectional helicase activity. Unwinds dsDNA until it encounters a Chi (crossover hotspot instigator) sequence from the 3' direction. Cuts ssDNA a few nucleotides 3' to the Chi site. The properties and activities of the enzyme are changed at Chi. The Chi-altered holoenzyme produces a long 3'-ssDNA overhang and facilitates RecA-binding to the ssDNA for homologous DNA recombination and repair. Holoenzyme degrades any linearized DNA that is unable to undergo homologous recombination. In the holoenzyme this subunit has ssDNA-dependent ATPase and 5'-3' helicase activity. When added to pre-assembled RecBC greatly stimulates nuclease activity and augments holoenzyme processivity. Negatively regulates the RecA-loading ability of RecBCD.</text>
</comment>
<comment type="catalytic activity">
    <reaction evidence="3">
        <text>ATP + H2O = ADP + phosphate + H(+)</text>
        <dbReference type="Rhea" id="RHEA:13065"/>
        <dbReference type="ChEBI" id="CHEBI:15377"/>
        <dbReference type="ChEBI" id="CHEBI:15378"/>
        <dbReference type="ChEBI" id="CHEBI:30616"/>
        <dbReference type="ChEBI" id="CHEBI:43474"/>
        <dbReference type="ChEBI" id="CHEBI:456216"/>
        <dbReference type="EC" id="5.6.2.3"/>
    </reaction>
</comment>
<dbReference type="NCBIfam" id="TIGR01447">
    <property type="entry name" value="recD"/>
    <property type="match status" value="1"/>
</dbReference>
<reference evidence="5 6" key="1">
    <citation type="submission" date="2020-04" db="EMBL/GenBank/DDBJ databases">
        <title>Azohydromonas sp. isolated from soil.</title>
        <authorList>
            <person name="Dahal R.H."/>
        </authorList>
    </citation>
    <scope>NUCLEOTIDE SEQUENCE [LARGE SCALE GENOMIC DNA]</scope>
    <source>
        <strain evidence="5 6">G-1-1-14</strain>
    </source>
</reference>
<feature type="binding site" evidence="3">
    <location>
        <begin position="160"/>
        <end position="167"/>
    </location>
    <ligand>
        <name>ATP</name>
        <dbReference type="ChEBI" id="CHEBI:30616"/>
    </ligand>
</feature>
<evidence type="ECO:0000256" key="1">
    <source>
        <dbReference type="ARBA" id="ARBA00022741"/>
    </source>
</evidence>
<dbReference type="Proteomes" id="UP000574067">
    <property type="component" value="Unassembled WGS sequence"/>
</dbReference>
<dbReference type="GO" id="GO:0000724">
    <property type="term" value="P:double-strand break repair via homologous recombination"/>
    <property type="evidence" value="ECO:0007669"/>
    <property type="project" value="UniProtKB-UniRule"/>
</dbReference>
<keyword evidence="3" id="KW-0238">DNA-binding</keyword>
<dbReference type="GO" id="GO:0043139">
    <property type="term" value="F:5'-3' DNA helicase activity"/>
    <property type="evidence" value="ECO:0007669"/>
    <property type="project" value="UniProtKB-UniRule"/>
</dbReference>
<dbReference type="HAMAP" id="MF_01487">
    <property type="entry name" value="RecD"/>
    <property type="match status" value="1"/>
</dbReference>